<evidence type="ECO:0000259" key="2">
    <source>
        <dbReference type="PROSITE" id="PS50181"/>
    </source>
</evidence>
<feature type="domain" description="F-box" evidence="2">
    <location>
        <begin position="61"/>
        <end position="107"/>
    </location>
</feature>
<sequence>MEETTASVSGRHHRISESVLPSSAAEVDGTSATVDSLDEAMGNLDVCDEYGNSTADLPGTLVTLDDIPDGLLADMLGFVDLQPRTKFRMICSRWNYLLTSGGVMKTISFDMNNITERRTVCNSSVIEPEEVEDRPLERVFVLRRGVPLGEGDSARWGKTDYFRVDNAETNPVKTVKIQNLSMYIREYGSNVQNVLLYDPTHRQGRDWSAFQNILRNFLGIFDDSRLARFILSGYHVYASMLLDIQKSLPDSCQIVLHQTVISGLHRWMFPQSQLAAGYSIEVEEAEVVRLNRGLCHRLCNVTEEQAEPTVEDTEQVAQEFFRLASKYAREMYEEEILELIRRRLIACWGSWPKGFLTAGFRADVQTIYSKLEPKKEDGSLGLDDFTLEKLKMLRPLTLRLIEWQLPSHDHRNPEEEIDGQPNYHVVGIDDNDDENE</sequence>
<accession>A0A1D1W1D3</accession>
<organism evidence="3 4">
    <name type="scientific">Ramazzottius varieornatus</name>
    <name type="common">Water bear</name>
    <name type="synonym">Tardigrade</name>
    <dbReference type="NCBI Taxonomy" id="947166"/>
    <lineage>
        <taxon>Eukaryota</taxon>
        <taxon>Metazoa</taxon>
        <taxon>Ecdysozoa</taxon>
        <taxon>Tardigrada</taxon>
        <taxon>Eutardigrada</taxon>
        <taxon>Parachela</taxon>
        <taxon>Hypsibioidea</taxon>
        <taxon>Ramazzottiidae</taxon>
        <taxon>Ramazzottius</taxon>
    </lineage>
</organism>
<dbReference type="Proteomes" id="UP000186922">
    <property type="component" value="Unassembled WGS sequence"/>
</dbReference>
<dbReference type="AlphaFoldDB" id="A0A1D1W1D3"/>
<feature type="region of interest" description="Disordered" evidence="1">
    <location>
        <begin position="1"/>
        <end position="22"/>
    </location>
</feature>
<name>A0A1D1W1D3_RAMVA</name>
<proteinExistence type="predicted"/>
<reference evidence="3 4" key="1">
    <citation type="journal article" date="2016" name="Nat. Commun.">
        <title>Extremotolerant tardigrade genome and improved radiotolerance of human cultured cells by tardigrade-unique protein.</title>
        <authorList>
            <person name="Hashimoto T."/>
            <person name="Horikawa D.D."/>
            <person name="Saito Y."/>
            <person name="Kuwahara H."/>
            <person name="Kozuka-Hata H."/>
            <person name="Shin-I T."/>
            <person name="Minakuchi Y."/>
            <person name="Ohishi K."/>
            <person name="Motoyama A."/>
            <person name="Aizu T."/>
            <person name="Enomoto A."/>
            <person name="Kondo K."/>
            <person name="Tanaka S."/>
            <person name="Hara Y."/>
            <person name="Koshikawa S."/>
            <person name="Sagara H."/>
            <person name="Miura T."/>
            <person name="Yokobori S."/>
            <person name="Miyagawa K."/>
            <person name="Suzuki Y."/>
            <person name="Kubo T."/>
            <person name="Oyama M."/>
            <person name="Kohara Y."/>
            <person name="Fujiyama A."/>
            <person name="Arakawa K."/>
            <person name="Katayama T."/>
            <person name="Toyoda A."/>
            <person name="Kunieda T."/>
        </authorList>
    </citation>
    <scope>NUCLEOTIDE SEQUENCE [LARGE SCALE GENOMIC DNA]</scope>
    <source>
        <strain evidence="3 4">YOKOZUNA-1</strain>
    </source>
</reference>
<evidence type="ECO:0000313" key="3">
    <source>
        <dbReference type="EMBL" id="GAV07385.1"/>
    </source>
</evidence>
<gene>
    <name evidence="3" type="primary">RvY_17223-1</name>
    <name evidence="3" type="synonym">RvY_17223.1</name>
    <name evidence="3" type="ORF">RvY_17223</name>
</gene>
<dbReference type="InterPro" id="IPR001810">
    <property type="entry name" value="F-box_dom"/>
</dbReference>
<evidence type="ECO:0000313" key="4">
    <source>
        <dbReference type="Proteomes" id="UP000186922"/>
    </source>
</evidence>
<evidence type="ECO:0000256" key="1">
    <source>
        <dbReference type="SAM" id="MobiDB-lite"/>
    </source>
</evidence>
<comment type="caution">
    <text evidence="3">The sequence shown here is derived from an EMBL/GenBank/DDBJ whole genome shotgun (WGS) entry which is preliminary data.</text>
</comment>
<dbReference type="PROSITE" id="PS50181">
    <property type="entry name" value="FBOX"/>
    <property type="match status" value="1"/>
</dbReference>
<dbReference type="EMBL" id="BDGG01000015">
    <property type="protein sequence ID" value="GAV07385.1"/>
    <property type="molecule type" value="Genomic_DNA"/>
</dbReference>
<protein>
    <recommendedName>
        <fullName evidence="2">F-box domain-containing protein</fullName>
    </recommendedName>
</protein>
<keyword evidence="4" id="KW-1185">Reference proteome</keyword>
<feature type="region of interest" description="Disordered" evidence="1">
    <location>
        <begin position="411"/>
        <end position="436"/>
    </location>
</feature>